<sequence length="293" mass="32258">MEIVSGRTGKPHVTSQQFRQIIEGIISDESCILPSGENLEPELVSNNSLKIRSGMMCHHGNVSSVKIGTYDEVELTNGSQGMKRIDLIVNRYTRNEEDNTEKNEWVVIMGTPAESNPVVPEYTQGNLQKGDLVDDCPVFEVHFDGINITEVTKMLEIAQTNKDLSNKLAEISQKMTGKYAYAYTTYLDAEKSTKTSLTLNSIKATGHGRKCILMCWGAVKVTTLTARLSVYVNGKDSCSGITSSTSYVPVFDSNIITLPEGENTIEIRLSAQANTATAYIGRYHKLGFIVAEL</sequence>
<evidence type="ECO:0000313" key="2">
    <source>
        <dbReference type="Proteomes" id="UP000095597"/>
    </source>
</evidence>
<name>A0A173VHA0_9FIRM</name>
<gene>
    <name evidence="1" type="ORF">ERS852573_03009</name>
</gene>
<proteinExistence type="predicted"/>
<evidence type="ECO:0000313" key="1">
    <source>
        <dbReference type="EMBL" id="CUN26541.1"/>
    </source>
</evidence>
<dbReference type="RefSeq" id="WP_237998486.1">
    <property type="nucleotide sequence ID" value="NZ_CYXO01000028.1"/>
</dbReference>
<dbReference type="Proteomes" id="UP000095597">
    <property type="component" value="Unassembled WGS sequence"/>
</dbReference>
<dbReference type="AlphaFoldDB" id="A0A173VHA0"/>
<protein>
    <submittedName>
        <fullName evidence="1">Uncharacterized protein</fullName>
    </submittedName>
</protein>
<reference evidence="1 2" key="1">
    <citation type="submission" date="2015-09" db="EMBL/GenBank/DDBJ databases">
        <authorList>
            <consortium name="Pathogen Informatics"/>
        </authorList>
    </citation>
    <scope>NUCLEOTIDE SEQUENCE [LARGE SCALE GENOMIC DNA]</scope>
    <source>
        <strain evidence="1 2">2789STDY5834961</strain>
    </source>
</reference>
<organism evidence="1 2">
    <name type="scientific">Dorea longicatena</name>
    <dbReference type="NCBI Taxonomy" id="88431"/>
    <lineage>
        <taxon>Bacteria</taxon>
        <taxon>Bacillati</taxon>
        <taxon>Bacillota</taxon>
        <taxon>Clostridia</taxon>
        <taxon>Lachnospirales</taxon>
        <taxon>Lachnospiraceae</taxon>
        <taxon>Dorea</taxon>
    </lineage>
</organism>
<dbReference type="EMBL" id="CYXO01000028">
    <property type="protein sequence ID" value="CUN26541.1"/>
    <property type="molecule type" value="Genomic_DNA"/>
</dbReference>
<accession>A0A173VHA0</accession>